<dbReference type="EMBL" id="QJTE01000003">
    <property type="protein sequence ID" value="PYE83735.1"/>
    <property type="molecule type" value="Genomic_DNA"/>
</dbReference>
<feature type="binding site" evidence="17">
    <location>
        <position position="65"/>
    </location>
    <ligand>
        <name>[4Fe-4S] cluster</name>
        <dbReference type="ChEBI" id="CHEBI:49883"/>
        <note>4Fe-4S-S-AdoMet</note>
    </ligand>
</feature>
<feature type="binding site" evidence="17">
    <location>
        <position position="62"/>
    </location>
    <ligand>
        <name>[4Fe-4S] cluster</name>
        <dbReference type="ChEBI" id="CHEBI:49883"/>
        <note>4Fe-4S-S-AdoMet</note>
    </ligand>
</feature>
<dbReference type="NCBIfam" id="TIGR00538">
    <property type="entry name" value="hemN"/>
    <property type="match status" value="1"/>
</dbReference>
<dbReference type="GO" id="GO:0004109">
    <property type="term" value="F:coproporphyrinogen oxidase activity"/>
    <property type="evidence" value="ECO:0007669"/>
    <property type="project" value="InterPro"/>
</dbReference>
<dbReference type="InterPro" id="IPR007197">
    <property type="entry name" value="rSAM"/>
</dbReference>
<feature type="binding site" evidence="16">
    <location>
        <position position="109"/>
    </location>
    <ligand>
        <name>S-adenosyl-L-methionine</name>
        <dbReference type="ChEBI" id="CHEBI:59789"/>
        <label>1</label>
    </ligand>
</feature>
<dbReference type="InterPro" id="IPR023404">
    <property type="entry name" value="rSAM_horseshoe"/>
</dbReference>
<feature type="binding site" evidence="16">
    <location>
        <position position="169"/>
    </location>
    <ligand>
        <name>S-adenosyl-L-methionine</name>
        <dbReference type="ChEBI" id="CHEBI:59789"/>
        <label>2</label>
    </ligand>
</feature>
<keyword evidence="10 15" id="KW-0408">Iron</keyword>
<comment type="subcellular location">
    <subcellularLocation>
        <location evidence="1 15">Cytoplasm</location>
    </subcellularLocation>
</comment>
<comment type="similarity">
    <text evidence="3 15">Belongs to the anaerobic coproporphyrinogen-III oxidase family.</text>
</comment>
<dbReference type="RefSeq" id="WP_181418612.1">
    <property type="nucleotide sequence ID" value="NZ_QJTE01000003.1"/>
</dbReference>
<feature type="binding site" evidence="16">
    <location>
        <position position="52"/>
    </location>
    <ligand>
        <name>S-adenosyl-L-methionine</name>
        <dbReference type="ChEBI" id="CHEBI:59789"/>
        <label>1</label>
    </ligand>
</feature>
<comment type="caution">
    <text evidence="19">The sequence shown here is derived from an EMBL/GenBank/DDBJ whole genome shotgun (WGS) entry which is preliminary data.</text>
</comment>
<feature type="binding site" evidence="16">
    <location>
        <begin position="64"/>
        <end position="66"/>
    </location>
    <ligand>
        <name>S-adenosyl-L-methionine</name>
        <dbReference type="ChEBI" id="CHEBI:59789"/>
        <label>2</label>
    </ligand>
</feature>
<feature type="binding site" evidence="16">
    <location>
        <position position="206"/>
    </location>
    <ligand>
        <name>S-adenosyl-L-methionine</name>
        <dbReference type="ChEBI" id="CHEBI:59789"/>
        <label>2</label>
    </ligand>
</feature>
<dbReference type="SFLD" id="SFLDS00029">
    <property type="entry name" value="Radical_SAM"/>
    <property type="match status" value="1"/>
</dbReference>
<keyword evidence="5 15" id="KW-0004">4Fe-4S</keyword>
<dbReference type="Proteomes" id="UP000248311">
    <property type="component" value="Unassembled WGS sequence"/>
</dbReference>
<keyword evidence="20" id="KW-1185">Reference proteome</keyword>
<evidence type="ECO:0000256" key="5">
    <source>
        <dbReference type="ARBA" id="ARBA00022485"/>
    </source>
</evidence>
<feature type="binding site" evidence="17">
    <location>
        <position position="58"/>
    </location>
    <ligand>
        <name>[4Fe-4S] cluster</name>
        <dbReference type="ChEBI" id="CHEBI:49883"/>
        <note>4Fe-4S-S-AdoMet</note>
    </ligand>
</feature>
<dbReference type="InterPro" id="IPR034505">
    <property type="entry name" value="Coproporphyrinogen-III_oxidase"/>
</dbReference>
<evidence type="ECO:0000256" key="15">
    <source>
        <dbReference type="PIRNR" id="PIRNR000167"/>
    </source>
</evidence>
<evidence type="ECO:0000256" key="10">
    <source>
        <dbReference type="ARBA" id="ARBA00023004"/>
    </source>
</evidence>
<evidence type="ECO:0000256" key="1">
    <source>
        <dbReference type="ARBA" id="ARBA00004496"/>
    </source>
</evidence>
<comment type="function">
    <text evidence="13">Involved in the heme biosynthesis. Catalyzes the anaerobic oxidative decarboxylation of propionate groups of rings A and B of coproporphyrinogen III to yield the vinyl groups in protoporphyrinogen IX.</text>
</comment>
<keyword evidence="8 15" id="KW-0479">Metal-binding</keyword>
<dbReference type="AlphaFoldDB" id="A0A318SQL9"/>
<protein>
    <recommendedName>
        <fullName evidence="15">Coproporphyrinogen-III oxidase</fullName>
        <ecNumber evidence="15">1.3.98.3</ecNumber>
    </recommendedName>
</protein>
<evidence type="ECO:0000259" key="18">
    <source>
        <dbReference type="PROSITE" id="PS51918"/>
    </source>
</evidence>
<dbReference type="PANTHER" id="PTHR13932">
    <property type="entry name" value="COPROPORPHYRINIGEN III OXIDASE"/>
    <property type="match status" value="1"/>
</dbReference>
<feature type="binding site" evidence="16">
    <location>
        <position position="181"/>
    </location>
    <ligand>
        <name>S-adenosyl-L-methionine</name>
        <dbReference type="ChEBI" id="CHEBI:59789"/>
        <label>2</label>
    </ligand>
</feature>
<comment type="cofactor">
    <cofactor evidence="15 17">
        <name>[4Fe-4S] cluster</name>
        <dbReference type="ChEBI" id="CHEBI:49883"/>
    </cofactor>
    <text evidence="15 17">Binds 1 [4Fe-4S] cluster. The cluster is coordinated with 3 cysteines and an exchangeable S-adenosyl-L-methionine.</text>
</comment>
<feature type="binding site" evidence="16">
    <location>
        <position position="142"/>
    </location>
    <ligand>
        <name>S-adenosyl-L-methionine</name>
        <dbReference type="ChEBI" id="CHEBI:59789"/>
        <label>1</label>
    </ligand>
</feature>
<feature type="binding site" evidence="16">
    <location>
        <position position="240"/>
    </location>
    <ligand>
        <name>S-adenosyl-L-methionine</name>
        <dbReference type="ChEBI" id="CHEBI:59789"/>
        <label>2</label>
    </ligand>
</feature>
<dbReference type="InterPro" id="IPR004558">
    <property type="entry name" value="Coprogen_oxidase_HemN"/>
</dbReference>
<evidence type="ECO:0000256" key="16">
    <source>
        <dbReference type="PIRSR" id="PIRSR000167-1"/>
    </source>
</evidence>
<keyword evidence="9 15" id="KW-0560">Oxidoreductase</keyword>
<dbReference type="PANTHER" id="PTHR13932:SF6">
    <property type="entry name" value="OXYGEN-INDEPENDENT COPROPORPHYRINOGEN III OXIDASE"/>
    <property type="match status" value="1"/>
</dbReference>
<evidence type="ECO:0000256" key="11">
    <source>
        <dbReference type="ARBA" id="ARBA00023014"/>
    </source>
</evidence>
<dbReference type="UniPathway" id="UPA00251">
    <property type="reaction ID" value="UER00323"/>
</dbReference>
<dbReference type="SFLD" id="SFLDG01065">
    <property type="entry name" value="anaerobic_coproporphyrinogen-I"/>
    <property type="match status" value="1"/>
</dbReference>
<keyword evidence="12 15" id="KW-0627">Porphyrin biosynthesis</keyword>
<evidence type="ECO:0000313" key="19">
    <source>
        <dbReference type="EMBL" id="PYE83735.1"/>
    </source>
</evidence>
<dbReference type="SMART" id="SM00729">
    <property type="entry name" value="Elp3"/>
    <property type="match status" value="1"/>
</dbReference>
<proteinExistence type="inferred from homology"/>
<keyword evidence="6 15" id="KW-0963">Cytoplasm</keyword>
<dbReference type="InterPro" id="IPR006638">
    <property type="entry name" value="Elp3/MiaA/NifB-like_rSAM"/>
</dbReference>
<organism evidence="19 20">
    <name type="scientific">Pseudoroseicyclus aestuarii</name>
    <dbReference type="NCBI Taxonomy" id="1795041"/>
    <lineage>
        <taxon>Bacteria</taxon>
        <taxon>Pseudomonadati</taxon>
        <taxon>Pseudomonadota</taxon>
        <taxon>Alphaproteobacteria</taxon>
        <taxon>Rhodobacterales</taxon>
        <taxon>Paracoccaceae</taxon>
        <taxon>Pseudoroseicyclus</taxon>
    </lineage>
</organism>
<evidence type="ECO:0000256" key="2">
    <source>
        <dbReference type="ARBA" id="ARBA00004785"/>
    </source>
</evidence>
<evidence type="ECO:0000256" key="7">
    <source>
        <dbReference type="ARBA" id="ARBA00022691"/>
    </source>
</evidence>
<feature type="binding site" evidence="16">
    <location>
        <position position="326"/>
    </location>
    <ligand>
        <name>S-adenosyl-L-methionine</name>
        <dbReference type="ChEBI" id="CHEBI:59789"/>
        <label>1</label>
    </ligand>
</feature>
<dbReference type="GO" id="GO:0006782">
    <property type="term" value="P:protoporphyrinogen IX biosynthetic process"/>
    <property type="evidence" value="ECO:0007669"/>
    <property type="project" value="UniProtKB-UniPathway"/>
</dbReference>
<evidence type="ECO:0000256" key="3">
    <source>
        <dbReference type="ARBA" id="ARBA00005493"/>
    </source>
</evidence>
<dbReference type="GO" id="GO:0046872">
    <property type="term" value="F:metal ion binding"/>
    <property type="evidence" value="ECO:0007669"/>
    <property type="project" value="UniProtKB-KW"/>
</dbReference>
<evidence type="ECO:0000256" key="9">
    <source>
        <dbReference type="ARBA" id="ARBA00023002"/>
    </source>
</evidence>
<name>A0A318SQL9_9RHOB</name>
<dbReference type="SUPFAM" id="SSF102114">
    <property type="entry name" value="Radical SAM enzymes"/>
    <property type="match status" value="1"/>
</dbReference>
<comment type="pathway">
    <text evidence="2 15">Porphyrin-containing compound metabolism; protoporphyrin-IX biosynthesis; protoporphyrinogen-IX from coproporphyrinogen-III (AdoMet route): step 1/1.</text>
</comment>
<dbReference type="EC" id="1.3.98.3" evidence="15"/>
<sequence length="446" mass="48282">MTHDALRAALLTDRVPRYTSYPPANRFSDAVGPERYAQWLGAVHAGAGISLYVHVPFCRRLCWFCACRTQGTQTDAPVDRYLDHLKAEIAQVRAALPRHLRIETLHLGGGTPTLLSPDRIDRMSAMLRGAFALDEGTEVLAEVDPTDCDEARIAALGRLGLRRASIGVQDFEGRVQAAIGRQQGLEQTARTVAALRAIGVRSINFDLLYGLPYQTPASLERTLRAVIDLAPERIALYGYAHVPWMARRQKLIRQSALPDPEARLALAAGAARILTDAGYGPVGIDHFARPEDSMARAAREGRLRRNFQGYTTDEAPVLIGLGPSSISRVPQGYAQNATATSAWLEAVGAGRLATARGHAMTDRQRAIGSVIEQLMCDGAVDLGQSDHAEVAGEVAERALAAMAELPGLADLRGSRLTLGDLRHARLLCSRIDPGFEAVSERFSQAS</sequence>
<evidence type="ECO:0000256" key="17">
    <source>
        <dbReference type="PIRSR" id="PIRSR000167-2"/>
    </source>
</evidence>
<feature type="binding site" evidence="16">
    <location>
        <begin position="110"/>
        <end position="111"/>
    </location>
    <ligand>
        <name>S-adenosyl-L-methionine</name>
        <dbReference type="ChEBI" id="CHEBI:59789"/>
        <label>2</label>
    </ligand>
</feature>
<dbReference type="GO" id="GO:0051989">
    <property type="term" value="F:coproporphyrinogen dehydrogenase activity"/>
    <property type="evidence" value="ECO:0007669"/>
    <property type="project" value="UniProtKB-EC"/>
</dbReference>
<dbReference type="CDD" id="cd01335">
    <property type="entry name" value="Radical_SAM"/>
    <property type="match status" value="1"/>
</dbReference>
<dbReference type="GO" id="GO:0005737">
    <property type="term" value="C:cytoplasm"/>
    <property type="evidence" value="ECO:0007669"/>
    <property type="project" value="UniProtKB-SubCell"/>
</dbReference>
<evidence type="ECO:0000256" key="8">
    <source>
        <dbReference type="ARBA" id="ARBA00022723"/>
    </source>
</evidence>
<evidence type="ECO:0000313" key="20">
    <source>
        <dbReference type="Proteomes" id="UP000248311"/>
    </source>
</evidence>
<evidence type="ECO:0000256" key="12">
    <source>
        <dbReference type="ARBA" id="ARBA00023244"/>
    </source>
</evidence>
<reference evidence="19 20" key="1">
    <citation type="submission" date="2018-06" db="EMBL/GenBank/DDBJ databases">
        <title>Genomic Encyclopedia of Type Strains, Phase III (KMG-III): the genomes of soil and plant-associated and newly described type strains.</title>
        <authorList>
            <person name="Whitman W."/>
        </authorList>
    </citation>
    <scope>NUCLEOTIDE SEQUENCE [LARGE SCALE GENOMIC DNA]</scope>
    <source>
        <strain evidence="19 20">CECT 9025</strain>
    </source>
</reference>
<comment type="subunit">
    <text evidence="4">Monomer.</text>
</comment>
<dbReference type="PIRSF" id="PIRSF000167">
    <property type="entry name" value="HemN"/>
    <property type="match status" value="1"/>
</dbReference>
<accession>A0A318SQL9</accession>
<dbReference type="InterPro" id="IPR058240">
    <property type="entry name" value="rSAM_sf"/>
</dbReference>
<gene>
    <name evidence="19" type="ORF">DFP88_10393</name>
</gene>
<evidence type="ECO:0000256" key="6">
    <source>
        <dbReference type="ARBA" id="ARBA00022490"/>
    </source>
</evidence>
<evidence type="ECO:0000256" key="14">
    <source>
        <dbReference type="ARBA" id="ARBA00048321"/>
    </source>
</evidence>
<evidence type="ECO:0000256" key="4">
    <source>
        <dbReference type="ARBA" id="ARBA00011245"/>
    </source>
</evidence>
<keyword evidence="11 15" id="KW-0411">Iron-sulfur</keyword>
<dbReference type="GO" id="GO:0051539">
    <property type="term" value="F:4 iron, 4 sulfur cluster binding"/>
    <property type="evidence" value="ECO:0007669"/>
    <property type="project" value="UniProtKB-KW"/>
</dbReference>
<dbReference type="PROSITE" id="PS51918">
    <property type="entry name" value="RADICAL_SAM"/>
    <property type="match status" value="1"/>
</dbReference>
<feature type="domain" description="Radical SAM core" evidence="18">
    <location>
        <begin position="43"/>
        <end position="277"/>
    </location>
</feature>
<evidence type="ECO:0000256" key="13">
    <source>
        <dbReference type="ARBA" id="ARBA00024295"/>
    </source>
</evidence>
<dbReference type="Pfam" id="PF04055">
    <property type="entry name" value="Radical_SAM"/>
    <property type="match status" value="1"/>
</dbReference>
<dbReference type="Gene3D" id="3.80.30.20">
    <property type="entry name" value="tm_1862 like domain"/>
    <property type="match status" value="1"/>
</dbReference>
<comment type="catalytic activity">
    <reaction evidence="14 15">
        <text>coproporphyrinogen III + 2 S-adenosyl-L-methionine = protoporphyrinogen IX + 2 5'-deoxyadenosine + 2 L-methionine + 2 CO2</text>
        <dbReference type="Rhea" id="RHEA:15425"/>
        <dbReference type="ChEBI" id="CHEBI:16526"/>
        <dbReference type="ChEBI" id="CHEBI:17319"/>
        <dbReference type="ChEBI" id="CHEBI:57307"/>
        <dbReference type="ChEBI" id="CHEBI:57309"/>
        <dbReference type="ChEBI" id="CHEBI:57844"/>
        <dbReference type="ChEBI" id="CHEBI:59789"/>
        <dbReference type="EC" id="1.3.98.3"/>
    </reaction>
</comment>
<keyword evidence="7 15" id="KW-0949">S-adenosyl-L-methionine</keyword>